<dbReference type="Pfam" id="PF04472">
    <property type="entry name" value="SepF"/>
    <property type="match status" value="1"/>
</dbReference>
<protein>
    <recommendedName>
        <fullName evidence="5">Cell division protein SepF</fullName>
    </recommendedName>
</protein>
<feature type="region of interest" description="Disordered" evidence="6">
    <location>
        <begin position="23"/>
        <end position="43"/>
    </location>
</feature>
<accession>A0AAE3IRL2</accession>
<comment type="caution">
    <text evidence="7">The sequence shown here is derived from an EMBL/GenBank/DDBJ whole genome shotgun (WGS) entry which is preliminary data.</text>
</comment>
<reference evidence="7" key="1">
    <citation type="submission" date="2022-10" db="EMBL/GenBank/DDBJ databases">
        <title>Description of Fervidibacillus gen. nov. in the family Fervidibacillaceae fam. nov. with two species, Fervidibacillus albus sp. nov., and Fervidibacillus halotolerans sp. nov., isolated from tidal flat sediments.</title>
        <authorList>
            <person name="Kwon K.K."/>
            <person name="Yang S.-H."/>
        </authorList>
    </citation>
    <scope>NUCLEOTIDE SEQUENCE</scope>
    <source>
        <strain evidence="7">JCM 19140</strain>
    </source>
</reference>
<evidence type="ECO:0000256" key="1">
    <source>
        <dbReference type="ARBA" id="ARBA00022618"/>
    </source>
</evidence>
<keyword evidence="1 5" id="KW-0132">Cell division</keyword>
<sequence>MGIKSKIKTWFFLDDEYEEVYEEEVPSPKKEQEPQAKQIRNQQKQNVVSIQSIQKSSKVILAEPKFYEEAQDIADHLRNRRAVVINLQQIDRDQARRIIDFISGTVYAIAGDIQRIGSDIFLCTPENVEVAGSISEAIYQDNDNTRW</sequence>
<dbReference type="GO" id="GO:0000917">
    <property type="term" value="P:division septum assembly"/>
    <property type="evidence" value="ECO:0007669"/>
    <property type="project" value="UniProtKB-KW"/>
</dbReference>
<gene>
    <name evidence="5" type="primary">sepF</name>
    <name evidence="7" type="ORF">OEV98_01245</name>
</gene>
<dbReference type="InterPro" id="IPR007561">
    <property type="entry name" value="Cell_div_SepF/SepF-rel"/>
</dbReference>
<dbReference type="InterPro" id="IPR023052">
    <property type="entry name" value="Cell_div_SepF"/>
</dbReference>
<organism evidence="7 8">
    <name type="scientific">Perspicuibacillus lycopersici</name>
    <dbReference type="NCBI Taxonomy" id="1325689"/>
    <lineage>
        <taxon>Bacteria</taxon>
        <taxon>Bacillati</taxon>
        <taxon>Bacillota</taxon>
        <taxon>Bacilli</taxon>
        <taxon>Bacillales</taxon>
        <taxon>Bacillaceae</taxon>
        <taxon>Perspicuibacillus</taxon>
    </lineage>
</organism>
<dbReference type="RefSeq" id="WP_263071320.1">
    <property type="nucleotide sequence ID" value="NZ_JAOUSF010000001.1"/>
</dbReference>
<dbReference type="GO" id="GO:0043093">
    <property type="term" value="P:FtsZ-dependent cytokinesis"/>
    <property type="evidence" value="ECO:0007669"/>
    <property type="project" value="UniProtKB-UniRule"/>
</dbReference>
<comment type="similarity">
    <text evidence="5">Belongs to the SepF family.</text>
</comment>
<proteinExistence type="inferred from homology"/>
<dbReference type="GO" id="GO:0005737">
    <property type="term" value="C:cytoplasm"/>
    <property type="evidence" value="ECO:0007669"/>
    <property type="project" value="UniProtKB-SubCell"/>
</dbReference>
<dbReference type="Gene3D" id="3.30.110.150">
    <property type="entry name" value="SepF-like protein"/>
    <property type="match status" value="1"/>
</dbReference>
<dbReference type="PANTHER" id="PTHR35798">
    <property type="entry name" value="CELL DIVISION PROTEIN SEPF"/>
    <property type="match status" value="1"/>
</dbReference>
<dbReference type="AlphaFoldDB" id="A0AAE3IRL2"/>
<evidence type="ECO:0000313" key="7">
    <source>
        <dbReference type="EMBL" id="MCU9612184.1"/>
    </source>
</evidence>
<dbReference type="Proteomes" id="UP001209318">
    <property type="component" value="Unassembled WGS sequence"/>
</dbReference>
<dbReference type="EMBL" id="JAOUSF010000001">
    <property type="protein sequence ID" value="MCU9612184.1"/>
    <property type="molecule type" value="Genomic_DNA"/>
</dbReference>
<evidence type="ECO:0000313" key="8">
    <source>
        <dbReference type="Proteomes" id="UP001209318"/>
    </source>
</evidence>
<comment type="subunit">
    <text evidence="5">Homodimer. Interacts with FtsZ.</text>
</comment>
<name>A0AAE3IRL2_9BACI</name>
<keyword evidence="5" id="KW-0963">Cytoplasm</keyword>
<dbReference type="InterPro" id="IPR038594">
    <property type="entry name" value="SepF-like_sf"/>
</dbReference>
<evidence type="ECO:0000256" key="6">
    <source>
        <dbReference type="SAM" id="MobiDB-lite"/>
    </source>
</evidence>
<evidence type="ECO:0000256" key="3">
    <source>
        <dbReference type="ARBA" id="ARBA00023306"/>
    </source>
</evidence>
<dbReference type="HAMAP" id="MF_01197">
    <property type="entry name" value="SepF"/>
    <property type="match status" value="1"/>
</dbReference>
<evidence type="ECO:0000256" key="5">
    <source>
        <dbReference type="HAMAP-Rule" id="MF_01197"/>
    </source>
</evidence>
<keyword evidence="8" id="KW-1185">Reference proteome</keyword>
<evidence type="ECO:0000256" key="2">
    <source>
        <dbReference type="ARBA" id="ARBA00023210"/>
    </source>
</evidence>
<dbReference type="PANTHER" id="PTHR35798:SF1">
    <property type="entry name" value="CELL DIVISION PROTEIN SEPF"/>
    <property type="match status" value="1"/>
</dbReference>
<comment type="function">
    <text evidence="4 5">Cell division protein that is part of the divisome complex and is recruited early to the Z-ring. Probably stimulates Z-ring formation, perhaps through the cross-linking of FtsZ protofilaments. Its function overlaps with FtsA.</text>
</comment>
<keyword evidence="2 5" id="KW-0717">Septation</keyword>
<comment type="subcellular location">
    <subcellularLocation>
        <location evidence="5">Cytoplasm</location>
    </subcellularLocation>
    <text evidence="5">Localizes to the division site, in a FtsZ-dependent manner.</text>
</comment>
<evidence type="ECO:0000256" key="4">
    <source>
        <dbReference type="ARBA" id="ARBA00044936"/>
    </source>
</evidence>
<keyword evidence="3 5" id="KW-0131">Cell cycle</keyword>